<dbReference type="KEGG" id="cdet:87944191"/>
<sequence length="151" mass="17434">MAESSRRPVPALPAEAILRLQPSEVQLRWGCTKPSEGLRECEIRLARETAAAAGFDLITIVSNIHPTTTRGTRRDKPHFGVIFQSSRYNLQTEQNVHINIRVWSPHFQQWTRYPSSGRPANYPYEHVHAEERIKWYRPLPRALAQEEIGTH</sequence>
<protein>
    <submittedName>
        <fullName evidence="1">Uncharacterized protein</fullName>
    </submittedName>
</protein>
<dbReference type="GeneID" id="87944191"/>
<evidence type="ECO:0000313" key="1">
    <source>
        <dbReference type="EMBL" id="WQF82674.1"/>
    </source>
</evidence>
<gene>
    <name evidence="1" type="ORF">CDEST_07688</name>
</gene>
<dbReference type="RefSeq" id="XP_062779898.1">
    <property type="nucleotide sequence ID" value="XM_062923847.1"/>
</dbReference>
<name>A0AAX4IIM9_9PEZI</name>
<evidence type="ECO:0000313" key="2">
    <source>
        <dbReference type="Proteomes" id="UP001322277"/>
    </source>
</evidence>
<dbReference type="AlphaFoldDB" id="A0AAX4IIM9"/>
<accession>A0AAX4IIM9</accession>
<keyword evidence="2" id="KW-1185">Reference proteome</keyword>
<reference evidence="2" key="1">
    <citation type="journal article" date="2023" name="bioRxiv">
        <title>Complete genome of the Medicago anthracnose fungus, Colletotrichum destructivum, reveals a mini-chromosome-like region within a core chromosome.</title>
        <authorList>
            <person name="Lapalu N."/>
            <person name="Simon A."/>
            <person name="Lu A."/>
            <person name="Plaumann P.-L."/>
            <person name="Amselem J."/>
            <person name="Pigne S."/>
            <person name="Auger A."/>
            <person name="Koch C."/>
            <person name="Dallery J.-F."/>
            <person name="O'Connell R.J."/>
        </authorList>
    </citation>
    <scope>NUCLEOTIDE SEQUENCE [LARGE SCALE GENOMIC DNA]</scope>
    <source>
        <strain evidence="2">CBS 520.97</strain>
    </source>
</reference>
<dbReference type="EMBL" id="CP137309">
    <property type="protein sequence ID" value="WQF82674.1"/>
    <property type="molecule type" value="Genomic_DNA"/>
</dbReference>
<dbReference type="Proteomes" id="UP001322277">
    <property type="component" value="Chromosome 5"/>
</dbReference>
<proteinExistence type="predicted"/>
<organism evidence="1 2">
    <name type="scientific">Colletotrichum destructivum</name>
    <dbReference type="NCBI Taxonomy" id="34406"/>
    <lineage>
        <taxon>Eukaryota</taxon>
        <taxon>Fungi</taxon>
        <taxon>Dikarya</taxon>
        <taxon>Ascomycota</taxon>
        <taxon>Pezizomycotina</taxon>
        <taxon>Sordariomycetes</taxon>
        <taxon>Hypocreomycetidae</taxon>
        <taxon>Glomerellales</taxon>
        <taxon>Glomerellaceae</taxon>
        <taxon>Colletotrichum</taxon>
        <taxon>Colletotrichum destructivum species complex</taxon>
    </lineage>
</organism>